<evidence type="ECO:0000256" key="1">
    <source>
        <dbReference type="SAM" id="SignalP"/>
    </source>
</evidence>
<evidence type="ECO:0000313" key="3">
    <source>
        <dbReference type="Proteomes" id="UP000242180"/>
    </source>
</evidence>
<proteinExistence type="predicted"/>
<keyword evidence="3" id="KW-1185">Reference proteome</keyword>
<dbReference type="EMBL" id="MCGN01000012">
    <property type="protein sequence ID" value="ORY90425.1"/>
    <property type="molecule type" value="Genomic_DNA"/>
</dbReference>
<reference evidence="2 3" key="1">
    <citation type="submission" date="2016-07" db="EMBL/GenBank/DDBJ databases">
        <title>Pervasive Adenine N6-methylation of Active Genes in Fungi.</title>
        <authorList>
            <consortium name="DOE Joint Genome Institute"/>
            <person name="Mondo S.J."/>
            <person name="Dannebaum R.O."/>
            <person name="Kuo R.C."/>
            <person name="Labutti K."/>
            <person name="Haridas S."/>
            <person name="Kuo A."/>
            <person name="Salamov A."/>
            <person name="Ahrendt S.R."/>
            <person name="Lipzen A."/>
            <person name="Sullivan W."/>
            <person name="Andreopoulos W.B."/>
            <person name="Clum A."/>
            <person name="Lindquist E."/>
            <person name="Daum C."/>
            <person name="Ramamoorthy G.K."/>
            <person name="Gryganskyi A."/>
            <person name="Culley D."/>
            <person name="Magnuson J.K."/>
            <person name="James T.Y."/>
            <person name="O'Malley M.A."/>
            <person name="Stajich J.E."/>
            <person name="Spatafora J.W."/>
            <person name="Visel A."/>
            <person name="Grigoriev I.V."/>
        </authorList>
    </citation>
    <scope>NUCLEOTIDE SEQUENCE [LARGE SCALE GENOMIC DNA]</scope>
    <source>
        <strain evidence="2 3">NRRL 2496</strain>
    </source>
</reference>
<comment type="caution">
    <text evidence="2">The sequence shown here is derived from an EMBL/GenBank/DDBJ whole genome shotgun (WGS) entry which is preliminary data.</text>
</comment>
<organism evidence="2 3">
    <name type="scientific">Syncephalastrum racemosum</name>
    <name type="common">Filamentous fungus</name>
    <dbReference type="NCBI Taxonomy" id="13706"/>
    <lineage>
        <taxon>Eukaryota</taxon>
        <taxon>Fungi</taxon>
        <taxon>Fungi incertae sedis</taxon>
        <taxon>Mucoromycota</taxon>
        <taxon>Mucoromycotina</taxon>
        <taxon>Mucoromycetes</taxon>
        <taxon>Mucorales</taxon>
        <taxon>Syncephalastraceae</taxon>
        <taxon>Syncephalastrum</taxon>
    </lineage>
</organism>
<dbReference type="AlphaFoldDB" id="A0A1X2H018"/>
<dbReference type="Proteomes" id="UP000242180">
    <property type="component" value="Unassembled WGS sequence"/>
</dbReference>
<sequence length="79" mass="8416">MRSTVITLFLVTLISHALSAPTFPIAGENRQVLSKVDNNAGAKSKRDNAPDFCDTIQHLPVIGNMLCSQAPEGSQSPPP</sequence>
<accession>A0A1X2H018</accession>
<name>A0A1X2H018_SYNRA</name>
<feature type="chain" id="PRO_5012778368" evidence="1">
    <location>
        <begin position="20"/>
        <end position="79"/>
    </location>
</feature>
<evidence type="ECO:0000313" key="2">
    <source>
        <dbReference type="EMBL" id="ORY90425.1"/>
    </source>
</evidence>
<feature type="signal peptide" evidence="1">
    <location>
        <begin position="1"/>
        <end position="19"/>
    </location>
</feature>
<gene>
    <name evidence="2" type="ORF">BCR43DRAFT_499279</name>
</gene>
<keyword evidence="1" id="KW-0732">Signal</keyword>
<dbReference type="InParanoid" id="A0A1X2H018"/>
<protein>
    <submittedName>
        <fullName evidence="2">Uncharacterized protein</fullName>
    </submittedName>
</protein>